<comment type="caution">
    <text evidence="2">The sequence shown here is derived from an EMBL/GenBank/DDBJ whole genome shotgun (WGS) entry which is preliminary data.</text>
</comment>
<dbReference type="EMBL" id="VIEB01000026">
    <property type="protein sequence ID" value="TQE11772.1"/>
    <property type="molecule type" value="Genomic_DNA"/>
</dbReference>
<protein>
    <submittedName>
        <fullName evidence="2">Uncharacterized protein</fullName>
    </submittedName>
</protein>
<evidence type="ECO:0000313" key="3">
    <source>
        <dbReference type="Proteomes" id="UP000315295"/>
    </source>
</evidence>
<dbReference type="Proteomes" id="UP000315295">
    <property type="component" value="Unassembled WGS sequence"/>
</dbReference>
<reference evidence="2 3" key="1">
    <citation type="journal article" date="2019" name="G3 (Bethesda)">
        <title>Sequencing of a Wild Apple (Malus baccata) Genome Unravels the Differences Between Cultivated and Wild Apple Species Regarding Disease Resistance and Cold Tolerance.</title>
        <authorList>
            <person name="Chen X."/>
        </authorList>
    </citation>
    <scope>NUCLEOTIDE SEQUENCE [LARGE SCALE GENOMIC DNA]</scope>
    <source>
        <strain evidence="3">cv. Shandingzi</strain>
        <tissue evidence="2">Leaves</tissue>
    </source>
</reference>
<evidence type="ECO:0000313" key="2">
    <source>
        <dbReference type="EMBL" id="TQE11772.1"/>
    </source>
</evidence>
<evidence type="ECO:0000256" key="1">
    <source>
        <dbReference type="SAM" id="MobiDB-lite"/>
    </source>
</evidence>
<dbReference type="AlphaFoldDB" id="A0A540NL56"/>
<feature type="compositionally biased region" description="Polar residues" evidence="1">
    <location>
        <begin position="1"/>
        <end position="12"/>
    </location>
</feature>
<keyword evidence="3" id="KW-1185">Reference proteome</keyword>
<feature type="region of interest" description="Disordered" evidence="1">
    <location>
        <begin position="1"/>
        <end position="21"/>
    </location>
</feature>
<organism evidence="2 3">
    <name type="scientific">Malus baccata</name>
    <name type="common">Siberian crab apple</name>
    <name type="synonym">Pyrus baccata</name>
    <dbReference type="NCBI Taxonomy" id="106549"/>
    <lineage>
        <taxon>Eukaryota</taxon>
        <taxon>Viridiplantae</taxon>
        <taxon>Streptophyta</taxon>
        <taxon>Embryophyta</taxon>
        <taxon>Tracheophyta</taxon>
        <taxon>Spermatophyta</taxon>
        <taxon>Magnoliopsida</taxon>
        <taxon>eudicotyledons</taxon>
        <taxon>Gunneridae</taxon>
        <taxon>Pentapetalae</taxon>
        <taxon>rosids</taxon>
        <taxon>fabids</taxon>
        <taxon>Rosales</taxon>
        <taxon>Rosaceae</taxon>
        <taxon>Amygdaloideae</taxon>
        <taxon>Maleae</taxon>
        <taxon>Malus</taxon>
    </lineage>
</organism>
<proteinExistence type="predicted"/>
<gene>
    <name evidence="2" type="ORF">C1H46_002614</name>
</gene>
<name>A0A540NL56_MALBA</name>
<accession>A0A540NL56</accession>
<sequence>MITQSIIRNTMQIKGKQKHPPPKYHHCIKHVGSKLALDSLILVYLLLSNLNVSCKSQMAWHQPPSSFDL</sequence>